<evidence type="ECO:0000256" key="1">
    <source>
        <dbReference type="SAM" id="SignalP"/>
    </source>
</evidence>
<dbReference type="AlphaFoldDB" id="A0A4Y9ELB7"/>
<accession>A0A4Y9ELB7</accession>
<dbReference type="Proteomes" id="UP000297737">
    <property type="component" value="Unassembled WGS sequence"/>
</dbReference>
<evidence type="ECO:0000313" key="3">
    <source>
        <dbReference type="Proteomes" id="UP000297737"/>
    </source>
</evidence>
<dbReference type="EMBL" id="SIHO01000003">
    <property type="protein sequence ID" value="TFU01180.1"/>
    <property type="molecule type" value="Genomic_DNA"/>
</dbReference>
<protein>
    <submittedName>
        <fullName evidence="2">DUF1223 domain-containing protein</fullName>
    </submittedName>
</protein>
<dbReference type="SUPFAM" id="SSF52833">
    <property type="entry name" value="Thioredoxin-like"/>
    <property type="match status" value="1"/>
</dbReference>
<dbReference type="PANTHER" id="PTHR36057">
    <property type="match status" value="1"/>
</dbReference>
<proteinExistence type="predicted"/>
<keyword evidence="1" id="KW-0732">Signal</keyword>
<keyword evidence="3" id="KW-1185">Reference proteome</keyword>
<gene>
    <name evidence="2" type="ORF">EUV02_12800</name>
</gene>
<dbReference type="Pfam" id="PF06764">
    <property type="entry name" value="DUF1223"/>
    <property type="match status" value="1"/>
</dbReference>
<dbReference type="InterPro" id="IPR036249">
    <property type="entry name" value="Thioredoxin-like_sf"/>
</dbReference>
<dbReference type="PANTHER" id="PTHR36057:SF1">
    <property type="entry name" value="LIPOPROTEIN LIPID ATTACHMENT SITE-LIKE PROTEIN, PUTATIVE (DUF1223)-RELATED"/>
    <property type="match status" value="1"/>
</dbReference>
<dbReference type="RefSeq" id="WP_135246684.1">
    <property type="nucleotide sequence ID" value="NZ_SIHO01000003.1"/>
</dbReference>
<sequence length="227" mass="23478">MPARFVIATLLAALAAPVLAAPPPVTVVELFQSQGCSSCPPANANVNALIAARPDVLALSFAVTYWDQLGWKDGFATRANTQRQWDYAKGLHHDNVWTPQVVVNGRSDLVGANASALADALKPLPTGAPALALNDGTLAIGRGTAPRGGADVWLVRYDPRTLNVAVKAGENGGKTLPHRNIVRSLTRLGGWTGTPVNFGVPAATPGLATAILLQSANGGPILAATRS</sequence>
<name>A0A4Y9ELB7_9SPHN</name>
<organism evidence="2 3">
    <name type="scientific">Glacieibacterium arshaanense</name>
    <dbReference type="NCBI Taxonomy" id="2511025"/>
    <lineage>
        <taxon>Bacteria</taxon>
        <taxon>Pseudomonadati</taxon>
        <taxon>Pseudomonadota</taxon>
        <taxon>Alphaproteobacteria</taxon>
        <taxon>Sphingomonadales</taxon>
        <taxon>Sphingosinicellaceae</taxon>
        <taxon>Glacieibacterium</taxon>
    </lineage>
</organism>
<dbReference type="InterPro" id="IPR010634">
    <property type="entry name" value="DUF1223"/>
</dbReference>
<feature type="signal peptide" evidence="1">
    <location>
        <begin position="1"/>
        <end position="20"/>
    </location>
</feature>
<dbReference type="OrthoDB" id="9808254at2"/>
<evidence type="ECO:0000313" key="2">
    <source>
        <dbReference type="EMBL" id="TFU01180.1"/>
    </source>
</evidence>
<feature type="chain" id="PRO_5021279228" evidence="1">
    <location>
        <begin position="21"/>
        <end position="227"/>
    </location>
</feature>
<reference evidence="2 3" key="1">
    <citation type="submission" date="2019-02" db="EMBL/GenBank/DDBJ databases">
        <title>Polymorphobacter sp. isolated from the lake at the Tibet of China.</title>
        <authorList>
            <person name="Li A."/>
        </authorList>
    </citation>
    <scope>NUCLEOTIDE SEQUENCE [LARGE SCALE GENOMIC DNA]</scope>
    <source>
        <strain evidence="2 3">DJ1R-1</strain>
    </source>
</reference>
<comment type="caution">
    <text evidence="2">The sequence shown here is derived from an EMBL/GenBank/DDBJ whole genome shotgun (WGS) entry which is preliminary data.</text>
</comment>